<gene>
    <name evidence="2" type="ORF">SDC9_73284</name>
</gene>
<feature type="transmembrane region" description="Helical" evidence="1">
    <location>
        <begin position="37"/>
        <end position="54"/>
    </location>
</feature>
<accession>A0A644YEN4</accession>
<evidence type="ECO:0000256" key="1">
    <source>
        <dbReference type="SAM" id="Phobius"/>
    </source>
</evidence>
<keyword evidence="1" id="KW-1133">Transmembrane helix</keyword>
<dbReference type="EMBL" id="VSSQ01004824">
    <property type="protein sequence ID" value="MPM26779.1"/>
    <property type="molecule type" value="Genomic_DNA"/>
</dbReference>
<proteinExistence type="predicted"/>
<feature type="transmembrane region" description="Helical" evidence="1">
    <location>
        <begin position="60"/>
        <end position="76"/>
    </location>
</feature>
<protein>
    <recommendedName>
        <fullName evidence="3">CstA C-terminal domain-containing protein</fullName>
    </recommendedName>
</protein>
<dbReference type="AlphaFoldDB" id="A0A644YEN4"/>
<name>A0A644YEN4_9ZZZZ</name>
<evidence type="ECO:0008006" key="3">
    <source>
        <dbReference type="Google" id="ProtNLM"/>
    </source>
</evidence>
<keyword evidence="1" id="KW-0472">Membrane</keyword>
<reference evidence="2" key="1">
    <citation type="submission" date="2019-08" db="EMBL/GenBank/DDBJ databases">
        <authorList>
            <person name="Kucharzyk K."/>
            <person name="Murdoch R.W."/>
            <person name="Higgins S."/>
            <person name="Loffler F."/>
        </authorList>
    </citation>
    <scope>NUCLEOTIDE SEQUENCE</scope>
</reference>
<feature type="transmembrane region" description="Helical" evidence="1">
    <location>
        <begin position="6"/>
        <end position="25"/>
    </location>
</feature>
<sequence>MTFGLYTGWVFIATIVNIAALLVKLEWSGFGIADETWAVIVLAVAVILVFIILLNNHNAVFPLPVAWACLGIYISLKSPQGYNGEYVLLQITALAGMVVLIVMALIQFYKNHYAVLPNTTL</sequence>
<keyword evidence="1" id="KW-0812">Transmembrane</keyword>
<feature type="transmembrane region" description="Helical" evidence="1">
    <location>
        <begin position="88"/>
        <end position="109"/>
    </location>
</feature>
<comment type="caution">
    <text evidence="2">The sequence shown here is derived from an EMBL/GenBank/DDBJ whole genome shotgun (WGS) entry which is preliminary data.</text>
</comment>
<organism evidence="2">
    <name type="scientific">bioreactor metagenome</name>
    <dbReference type="NCBI Taxonomy" id="1076179"/>
    <lineage>
        <taxon>unclassified sequences</taxon>
        <taxon>metagenomes</taxon>
        <taxon>ecological metagenomes</taxon>
    </lineage>
</organism>
<evidence type="ECO:0000313" key="2">
    <source>
        <dbReference type="EMBL" id="MPM26779.1"/>
    </source>
</evidence>